<reference evidence="3 4" key="1">
    <citation type="journal article" date="2014" name="Genome Announc.">
        <title>Draft genome sequence of the pathogenic fungus Scedosporium apiospermum.</title>
        <authorList>
            <person name="Vandeputte P."/>
            <person name="Ghamrawi S."/>
            <person name="Rechenmann M."/>
            <person name="Iltis A."/>
            <person name="Giraud S."/>
            <person name="Fleury M."/>
            <person name="Thornton C."/>
            <person name="Delhaes L."/>
            <person name="Meyer W."/>
            <person name="Papon N."/>
            <person name="Bouchara J.P."/>
        </authorList>
    </citation>
    <scope>NUCLEOTIDE SEQUENCE [LARGE SCALE GENOMIC DNA]</scope>
    <source>
        <strain evidence="3 4">IHEM 14462</strain>
    </source>
</reference>
<dbReference type="OrthoDB" id="5213630at2759"/>
<dbReference type="EMBL" id="JOWA01000077">
    <property type="protein sequence ID" value="KEZ45566.1"/>
    <property type="molecule type" value="Genomic_DNA"/>
</dbReference>
<comment type="caution">
    <text evidence="3">The sequence shown here is derived from an EMBL/GenBank/DDBJ whole genome shotgun (WGS) entry which is preliminary data.</text>
</comment>
<feature type="compositionally biased region" description="Pro residues" evidence="2">
    <location>
        <begin position="48"/>
        <end position="59"/>
    </location>
</feature>
<feature type="coiled-coil region" evidence="1">
    <location>
        <begin position="80"/>
        <end position="114"/>
    </location>
</feature>
<feature type="coiled-coil region" evidence="1">
    <location>
        <begin position="140"/>
        <end position="188"/>
    </location>
</feature>
<keyword evidence="1" id="KW-0175">Coiled coil</keyword>
<evidence type="ECO:0000313" key="4">
    <source>
        <dbReference type="Proteomes" id="UP000028545"/>
    </source>
</evidence>
<gene>
    <name evidence="3" type="ORF">SAPIO_CDS1902</name>
</gene>
<dbReference type="HOGENOM" id="CLU_650796_0_0_1"/>
<keyword evidence="4" id="KW-1185">Reference proteome</keyword>
<dbReference type="KEGG" id="sapo:SAPIO_CDS1902"/>
<dbReference type="GeneID" id="27720974"/>
<evidence type="ECO:0000313" key="3">
    <source>
        <dbReference type="EMBL" id="KEZ45566.1"/>
    </source>
</evidence>
<protein>
    <submittedName>
        <fullName evidence="3">Uncharacterized protein</fullName>
    </submittedName>
</protein>
<proteinExistence type="predicted"/>
<sequence length="422" mass="47100">MEPRAETGSHLPERTDPLTPGQEGFLAGSNVDTDIKMEDVSDAGAMRPPGPEAERPPVPPRGYGCEGARLDGNCKHLEDLKRHIENGQVLQLQLDRMREECNVLRRENNRLGELVEDKRATISSISSNASRERVAKESLARQLEVTKTNMSRQLEAAQTSLATSRSQLEHAEAEKNEFRRKWKQSAKELGQLTRTPQSASQVTDSDLDKWASQLRTAIRDFAIRYFESDGPFLNFQERFEMAQGAAGFKLMRETTAAAKDVEGYRKFKAWVVSTTKLFVELDEIEGEKEAMEKASKAAMQRLAKEILGIIGPFAKVDSGAENYGDFLREMEGVLERAIAMDRDICRQAADVTWRFGPDVPCQFDAATMAVERGEMAPSADSAVIMVIAPAMYKKGRSNGDDLEKPRQLILPMEVTCRPVENA</sequence>
<dbReference type="RefSeq" id="XP_016645365.1">
    <property type="nucleotide sequence ID" value="XM_016785068.1"/>
</dbReference>
<feature type="region of interest" description="Disordered" evidence="2">
    <location>
        <begin position="1"/>
        <end position="59"/>
    </location>
</feature>
<dbReference type="AlphaFoldDB" id="A0A084GE04"/>
<accession>A0A084GE04</accession>
<name>A0A084GE04_PSEDA</name>
<feature type="compositionally biased region" description="Basic and acidic residues" evidence="2">
    <location>
        <begin position="1"/>
        <end position="16"/>
    </location>
</feature>
<organism evidence="3 4">
    <name type="scientific">Pseudallescheria apiosperma</name>
    <name type="common">Scedosporium apiospermum</name>
    <dbReference type="NCBI Taxonomy" id="563466"/>
    <lineage>
        <taxon>Eukaryota</taxon>
        <taxon>Fungi</taxon>
        <taxon>Dikarya</taxon>
        <taxon>Ascomycota</taxon>
        <taxon>Pezizomycotina</taxon>
        <taxon>Sordariomycetes</taxon>
        <taxon>Hypocreomycetidae</taxon>
        <taxon>Microascales</taxon>
        <taxon>Microascaceae</taxon>
        <taxon>Scedosporium</taxon>
    </lineage>
</organism>
<dbReference type="VEuPathDB" id="FungiDB:SAPIO_CDS1902"/>
<evidence type="ECO:0000256" key="1">
    <source>
        <dbReference type="SAM" id="Coils"/>
    </source>
</evidence>
<dbReference type="Proteomes" id="UP000028545">
    <property type="component" value="Unassembled WGS sequence"/>
</dbReference>
<evidence type="ECO:0000256" key="2">
    <source>
        <dbReference type="SAM" id="MobiDB-lite"/>
    </source>
</evidence>